<dbReference type="Pfam" id="PF13343">
    <property type="entry name" value="SBP_bac_6"/>
    <property type="match status" value="1"/>
</dbReference>
<gene>
    <name evidence="3" type="ORF">O9K51_01741</name>
</gene>
<feature type="chain" id="PRO_5044253342" evidence="2">
    <location>
        <begin position="17"/>
        <end position="359"/>
    </location>
</feature>
<evidence type="ECO:0000313" key="4">
    <source>
        <dbReference type="Proteomes" id="UP001163105"/>
    </source>
</evidence>
<evidence type="ECO:0000256" key="2">
    <source>
        <dbReference type="SAM" id="SignalP"/>
    </source>
</evidence>
<dbReference type="SUPFAM" id="SSF53850">
    <property type="entry name" value="Periplasmic binding protein-like II"/>
    <property type="match status" value="1"/>
</dbReference>
<protein>
    <submittedName>
        <fullName evidence="3">ABC-type Fe3+ transport system</fullName>
    </submittedName>
</protein>
<reference evidence="3" key="1">
    <citation type="submission" date="2023-01" db="EMBL/GenBank/DDBJ databases">
        <title>The growth and conidiation of Purpureocillium lavendulum are regulated by nitrogen source and histone H3K14 acetylation.</title>
        <authorList>
            <person name="Tang P."/>
            <person name="Han J."/>
            <person name="Zhang C."/>
            <person name="Tang P."/>
            <person name="Qi F."/>
            <person name="Zhang K."/>
            <person name="Liang L."/>
        </authorList>
    </citation>
    <scope>NUCLEOTIDE SEQUENCE</scope>
    <source>
        <strain evidence="3">YMF1.00683</strain>
    </source>
</reference>
<dbReference type="Proteomes" id="UP001163105">
    <property type="component" value="Unassembled WGS sequence"/>
</dbReference>
<dbReference type="PANTHER" id="PTHR30006">
    <property type="entry name" value="THIAMINE-BINDING PERIPLASMIC PROTEIN-RELATED"/>
    <property type="match status" value="1"/>
</dbReference>
<evidence type="ECO:0000313" key="3">
    <source>
        <dbReference type="EMBL" id="KAJ6446966.1"/>
    </source>
</evidence>
<name>A0AB34G8Y3_9HYPO</name>
<sequence length="359" mass="40537">MLYPFAAALLLGQALAVDRTLGFNARPLVENRTIDEIYKAALTEGGVVTLWHGGDETYQRDGVKEAFEKQFPGMTLNLTVDLSKYIDGKIDEQIACNNVYVDSVMLQTTHDFPRWAQNSALLNYAPNNFNKIRPAFKDSTSASYYGTEILWLSSVWNTKKLPNTNLSNFQDFLKPEYKDKIVLTYPNDDDAILYAFDLVMQQHGTAWFDKLLAQNPRWVRGTETPWTLLANDTESVAATFTTIVGFDPVEGTNQTFPTDGMFVTWAQTGGILADAPHPEGAKLLHNWILSDDYQKALGWSVRSDIAPPQGVPDMMDLPTTNTPDFPRWMQDRGKVERLRFWFENRLGSAQGDSPLKDEM</sequence>
<dbReference type="PANTHER" id="PTHR30006:SF2">
    <property type="entry name" value="ABC TRANSPORTER SUBSTRATE-BINDING PROTEIN"/>
    <property type="match status" value="1"/>
</dbReference>
<evidence type="ECO:0000256" key="1">
    <source>
        <dbReference type="ARBA" id="ARBA00022729"/>
    </source>
</evidence>
<dbReference type="Gene3D" id="3.40.190.10">
    <property type="entry name" value="Periplasmic binding protein-like II"/>
    <property type="match status" value="2"/>
</dbReference>
<proteinExistence type="predicted"/>
<keyword evidence="1 2" id="KW-0732">Signal</keyword>
<dbReference type="EMBL" id="JAQHRD010000001">
    <property type="protein sequence ID" value="KAJ6446966.1"/>
    <property type="molecule type" value="Genomic_DNA"/>
</dbReference>
<accession>A0AB34G8Y3</accession>
<dbReference type="AlphaFoldDB" id="A0AB34G8Y3"/>
<comment type="caution">
    <text evidence="3">The sequence shown here is derived from an EMBL/GenBank/DDBJ whole genome shotgun (WGS) entry which is preliminary data.</text>
</comment>
<keyword evidence="4" id="KW-1185">Reference proteome</keyword>
<organism evidence="3 4">
    <name type="scientific">Purpureocillium lavendulum</name>
    <dbReference type="NCBI Taxonomy" id="1247861"/>
    <lineage>
        <taxon>Eukaryota</taxon>
        <taxon>Fungi</taxon>
        <taxon>Dikarya</taxon>
        <taxon>Ascomycota</taxon>
        <taxon>Pezizomycotina</taxon>
        <taxon>Sordariomycetes</taxon>
        <taxon>Hypocreomycetidae</taxon>
        <taxon>Hypocreales</taxon>
        <taxon>Ophiocordycipitaceae</taxon>
        <taxon>Purpureocillium</taxon>
    </lineage>
</organism>
<feature type="signal peptide" evidence="2">
    <location>
        <begin position="1"/>
        <end position="16"/>
    </location>
</feature>